<dbReference type="OrthoDB" id="5193636at2"/>
<dbReference type="Proteomes" id="UP000253495">
    <property type="component" value="Unassembled WGS sequence"/>
</dbReference>
<sequence length="410" mass="45015">MGADLIIAMVLAAGATHAWEQGKRRSAAAWAEARRRAEQRGAARERARQERARARSRRFDHARTAGPRDPLWWAYATGWLVVGSVAAVGAGLAGAYSGAVTGARGGYRAGRESAKKGRSYRETWRQWRTRDWIDTERCARCGGYVSVDDLVAASEFGWVCPDCVPGSAAEQPSASVEDEPTVRAETNGHKRRSRERTREWTAGQSPRCMQCGSPAKDDWVLCVLCARLRYEQRRAQNKPRMRCCQWCAREVEADLLDADGWCRRCAELHEAGAMDDTNEHPHRIHVDAERLDDQEETTKEDPMPELPAAAPVAATGEGYTDTVQSLSSLAKLLAKAHEEVANLGDMLTANSLDAETLGQINELADLLDTAAPMADTLHKHVESRHAPVADAMAGAGGSSNVATKSWYDQY</sequence>
<evidence type="ECO:0000313" key="3">
    <source>
        <dbReference type="Proteomes" id="UP000253495"/>
    </source>
</evidence>
<organism evidence="2 3">
    <name type="scientific">Halopolyspora algeriensis</name>
    <dbReference type="NCBI Taxonomy" id="1500506"/>
    <lineage>
        <taxon>Bacteria</taxon>
        <taxon>Bacillati</taxon>
        <taxon>Actinomycetota</taxon>
        <taxon>Actinomycetes</taxon>
        <taxon>Actinomycetes incertae sedis</taxon>
        <taxon>Halopolyspora</taxon>
    </lineage>
</organism>
<evidence type="ECO:0000313" key="2">
    <source>
        <dbReference type="EMBL" id="RCW45141.1"/>
    </source>
</evidence>
<evidence type="ECO:0000256" key="1">
    <source>
        <dbReference type="SAM" id="MobiDB-lite"/>
    </source>
</evidence>
<gene>
    <name evidence="2" type="ORF">DFQ14_103105</name>
</gene>
<feature type="region of interest" description="Disordered" evidence="1">
    <location>
        <begin position="38"/>
        <end position="63"/>
    </location>
</feature>
<protein>
    <submittedName>
        <fullName evidence="2">Uncharacterized protein</fullName>
    </submittedName>
</protein>
<comment type="caution">
    <text evidence="2">The sequence shown here is derived from an EMBL/GenBank/DDBJ whole genome shotgun (WGS) entry which is preliminary data.</text>
</comment>
<dbReference type="RefSeq" id="WP_114452272.1">
    <property type="nucleotide sequence ID" value="NZ_QPJC01000003.1"/>
</dbReference>
<accession>A0A368VTJ8</accession>
<proteinExistence type="predicted"/>
<reference evidence="2 3" key="1">
    <citation type="submission" date="2018-07" db="EMBL/GenBank/DDBJ databases">
        <title>Genomic Encyclopedia of Type Strains, Phase III (KMG-III): the genomes of soil and plant-associated and newly described type strains.</title>
        <authorList>
            <person name="Whitman W."/>
        </authorList>
    </citation>
    <scope>NUCLEOTIDE SEQUENCE [LARGE SCALE GENOMIC DNA]</scope>
    <source>
        <strain evidence="2 3">CECT 8575</strain>
    </source>
</reference>
<name>A0A368VTJ8_9ACTN</name>
<keyword evidence="3" id="KW-1185">Reference proteome</keyword>
<feature type="region of interest" description="Disordered" evidence="1">
    <location>
        <begin position="170"/>
        <end position="199"/>
    </location>
</feature>
<dbReference type="EMBL" id="QPJC01000003">
    <property type="protein sequence ID" value="RCW45141.1"/>
    <property type="molecule type" value="Genomic_DNA"/>
</dbReference>
<dbReference type="AlphaFoldDB" id="A0A368VTJ8"/>